<dbReference type="EMBL" id="GEDG01017671">
    <property type="protein sequence ID" value="JAP21458.1"/>
    <property type="molecule type" value="Transcribed_RNA"/>
</dbReference>
<feature type="compositionally biased region" description="Low complexity" evidence="1">
    <location>
        <begin position="79"/>
        <end position="89"/>
    </location>
</feature>
<protein>
    <submittedName>
        <fullName evidence="2">Putative ovule protein</fullName>
    </submittedName>
</protein>
<reference evidence="2" key="1">
    <citation type="submission" date="2015-12" db="EMBL/GenBank/DDBJ databases">
        <title>Gene expression during late stages of embryo sac development: a critical building block for successful pollen-pistil interactions.</title>
        <authorList>
            <person name="Liu Y."/>
            <person name="Joly V."/>
            <person name="Sabar M."/>
            <person name="Matton D.P."/>
        </authorList>
    </citation>
    <scope>NUCLEOTIDE SEQUENCE</scope>
</reference>
<feature type="region of interest" description="Disordered" evidence="1">
    <location>
        <begin position="79"/>
        <end position="133"/>
    </location>
</feature>
<dbReference type="AlphaFoldDB" id="A0A0V0HM18"/>
<accession>A0A0V0HM18</accession>
<feature type="compositionally biased region" description="Low complexity" evidence="1">
    <location>
        <begin position="25"/>
        <end position="37"/>
    </location>
</feature>
<name>A0A0V0HM18_SOLCH</name>
<evidence type="ECO:0000256" key="1">
    <source>
        <dbReference type="SAM" id="MobiDB-lite"/>
    </source>
</evidence>
<feature type="region of interest" description="Disordered" evidence="1">
    <location>
        <begin position="17"/>
        <end position="37"/>
    </location>
</feature>
<evidence type="ECO:0000313" key="2">
    <source>
        <dbReference type="EMBL" id="JAP21458.1"/>
    </source>
</evidence>
<organism evidence="2">
    <name type="scientific">Solanum chacoense</name>
    <name type="common">Chaco potato</name>
    <dbReference type="NCBI Taxonomy" id="4108"/>
    <lineage>
        <taxon>Eukaryota</taxon>
        <taxon>Viridiplantae</taxon>
        <taxon>Streptophyta</taxon>
        <taxon>Embryophyta</taxon>
        <taxon>Tracheophyta</taxon>
        <taxon>Spermatophyta</taxon>
        <taxon>Magnoliopsida</taxon>
        <taxon>eudicotyledons</taxon>
        <taxon>Gunneridae</taxon>
        <taxon>Pentapetalae</taxon>
        <taxon>asterids</taxon>
        <taxon>lamiids</taxon>
        <taxon>Solanales</taxon>
        <taxon>Solanaceae</taxon>
        <taxon>Solanoideae</taxon>
        <taxon>Solaneae</taxon>
        <taxon>Solanum</taxon>
    </lineage>
</organism>
<sequence length="160" mass="17450">MNFGDFLDNSIIGDGNGGGARIVTNSNKMRSNNNMSISTNLPSLAKSMFNSPRLSLALQTGREGGPGGVAVMAEENYYEANDNNNNNNNIIGRGSREEEQAESRSGGDNLEVASGDDEDADNDKPQRKRKDTTDTLLNKFNNLNHSLRSVLIPMRNKGWN</sequence>
<proteinExistence type="predicted"/>